<sequence>MNNNTLKSKTVFLYGILGIPIAFLGFPLYIYLPTFYVEHIGLSVGVVGTILLIARLIDMLADPFIGRFCDIYSTKFNIIFISSIFLIFGLFFLIKPIYYNYFWLFLFSIITYISYSFVLIPYLSLNSILSNNESENTKLAFSREIFIIVGVLISLLIPYIFLVSDDSKKSLELLLYTILIIFPIILTIFYTKLKSLEIKNKNIISNNFFKSLKTFFINYPHHKKLFFAFLLNNLANALPATLFLFFVKYVLVLEEKTGLFLIIYFLSAIIIFPFWIKLSTKISKKSTWIFSIIIAISAFSFVPFLKEGDFLYFAIICVITGMCLGADMALPSSIQADVANETKQKNEDITGVLFGFWAMITKLSLSLAVAISFISLEFTNFETENINQLSILAIIFLYSILPVLFKFLSIILLLKYKVTK</sequence>
<evidence type="ECO:0000313" key="2">
    <source>
        <dbReference type="EMBL" id="RXI42910.1"/>
    </source>
</evidence>
<dbReference type="Proteomes" id="UP000290378">
    <property type="component" value="Unassembled WGS sequence"/>
</dbReference>
<protein>
    <submittedName>
        <fullName evidence="2">MFS transporter</fullName>
    </submittedName>
</protein>
<dbReference type="Pfam" id="PF13347">
    <property type="entry name" value="MFS_2"/>
    <property type="match status" value="1"/>
</dbReference>
<dbReference type="InterPro" id="IPR036259">
    <property type="entry name" value="MFS_trans_sf"/>
</dbReference>
<dbReference type="GO" id="GO:0005886">
    <property type="term" value="C:plasma membrane"/>
    <property type="evidence" value="ECO:0007669"/>
    <property type="project" value="TreeGrafter"/>
</dbReference>
<dbReference type="Gene3D" id="1.20.1250.20">
    <property type="entry name" value="MFS general substrate transporter like domains"/>
    <property type="match status" value="2"/>
</dbReference>
<dbReference type="InterPro" id="IPR039672">
    <property type="entry name" value="MFS_2"/>
</dbReference>
<comment type="caution">
    <text evidence="2">The sequence shown here is derived from an EMBL/GenBank/DDBJ whole genome shotgun (WGS) entry which is preliminary data.</text>
</comment>
<dbReference type="GO" id="GO:0015293">
    <property type="term" value="F:symporter activity"/>
    <property type="evidence" value="ECO:0007669"/>
    <property type="project" value="InterPro"/>
</dbReference>
<dbReference type="PANTHER" id="PTHR11328">
    <property type="entry name" value="MAJOR FACILITATOR SUPERFAMILY DOMAIN-CONTAINING PROTEIN"/>
    <property type="match status" value="1"/>
</dbReference>
<dbReference type="PANTHER" id="PTHR11328:SF24">
    <property type="entry name" value="MAJOR FACILITATOR SUPERFAMILY (MFS) PROFILE DOMAIN-CONTAINING PROTEIN"/>
    <property type="match status" value="1"/>
</dbReference>
<organism evidence="2 3">
    <name type="scientific">Arcobacter cloacae</name>
    <dbReference type="NCBI Taxonomy" id="1054034"/>
    <lineage>
        <taxon>Bacteria</taxon>
        <taxon>Pseudomonadati</taxon>
        <taxon>Campylobacterota</taxon>
        <taxon>Epsilonproteobacteria</taxon>
        <taxon>Campylobacterales</taxon>
        <taxon>Arcobacteraceae</taxon>
        <taxon>Arcobacter</taxon>
    </lineage>
</organism>
<dbReference type="AlphaFoldDB" id="A0A6M8NSZ0"/>
<dbReference type="RefSeq" id="WP_129012721.1">
    <property type="nucleotide sequence ID" value="NZ_CBCSEI010000003.1"/>
</dbReference>
<gene>
    <name evidence="2" type="ORF">CP963_02515</name>
</gene>
<reference evidence="2 3" key="1">
    <citation type="submission" date="2017-09" db="EMBL/GenBank/DDBJ databases">
        <title>Genomics of the genus Arcobacter.</title>
        <authorList>
            <person name="Perez-Cataluna A."/>
            <person name="Figueras M.J."/>
            <person name="Salas-Masso N."/>
        </authorList>
    </citation>
    <scope>NUCLEOTIDE SEQUENCE [LARGE SCALE GENOMIC DNA]</scope>
    <source>
        <strain evidence="2 3">CECT 7834</strain>
    </source>
</reference>
<dbReference type="GO" id="GO:0008643">
    <property type="term" value="P:carbohydrate transport"/>
    <property type="evidence" value="ECO:0007669"/>
    <property type="project" value="InterPro"/>
</dbReference>
<name>A0A6M8NSZ0_9BACT</name>
<comment type="similarity">
    <text evidence="1">Belongs to the sodium:galactoside symporter (TC 2.A.2) family.</text>
</comment>
<dbReference type="EMBL" id="NXII01000002">
    <property type="protein sequence ID" value="RXI42910.1"/>
    <property type="molecule type" value="Genomic_DNA"/>
</dbReference>
<evidence type="ECO:0000256" key="1">
    <source>
        <dbReference type="ARBA" id="ARBA00009617"/>
    </source>
</evidence>
<dbReference type="SUPFAM" id="SSF103473">
    <property type="entry name" value="MFS general substrate transporter"/>
    <property type="match status" value="1"/>
</dbReference>
<keyword evidence="3" id="KW-1185">Reference proteome</keyword>
<accession>A0A6M8NSZ0</accession>
<evidence type="ECO:0000313" key="3">
    <source>
        <dbReference type="Proteomes" id="UP000290378"/>
    </source>
</evidence>
<proteinExistence type="inferred from homology"/>